<protein>
    <submittedName>
        <fullName evidence="1">Uncharacterized protein</fullName>
    </submittedName>
</protein>
<accession>A0ABW3K6I7</accession>
<dbReference type="EMBL" id="JBHTKA010000007">
    <property type="protein sequence ID" value="MFD1000858.1"/>
    <property type="molecule type" value="Genomic_DNA"/>
</dbReference>
<organism evidence="1 2">
    <name type="scientific">Ohtaekwangia kribbensis</name>
    <dbReference type="NCBI Taxonomy" id="688913"/>
    <lineage>
        <taxon>Bacteria</taxon>
        <taxon>Pseudomonadati</taxon>
        <taxon>Bacteroidota</taxon>
        <taxon>Cytophagia</taxon>
        <taxon>Cytophagales</taxon>
        <taxon>Fulvivirgaceae</taxon>
        <taxon>Ohtaekwangia</taxon>
    </lineage>
</organism>
<dbReference type="RefSeq" id="WP_377580313.1">
    <property type="nucleotide sequence ID" value="NZ_JBHTKA010000007.1"/>
</dbReference>
<reference evidence="2" key="1">
    <citation type="journal article" date="2019" name="Int. J. Syst. Evol. Microbiol.">
        <title>The Global Catalogue of Microorganisms (GCM) 10K type strain sequencing project: providing services to taxonomists for standard genome sequencing and annotation.</title>
        <authorList>
            <consortium name="The Broad Institute Genomics Platform"/>
            <consortium name="The Broad Institute Genome Sequencing Center for Infectious Disease"/>
            <person name="Wu L."/>
            <person name="Ma J."/>
        </authorList>
    </citation>
    <scope>NUCLEOTIDE SEQUENCE [LARGE SCALE GENOMIC DNA]</scope>
    <source>
        <strain evidence="2">CCUG 58938</strain>
    </source>
</reference>
<comment type="caution">
    <text evidence="1">The sequence shown here is derived from an EMBL/GenBank/DDBJ whole genome shotgun (WGS) entry which is preliminary data.</text>
</comment>
<name>A0ABW3K6I7_9BACT</name>
<gene>
    <name evidence="1" type="ORF">ACFQ21_16145</name>
</gene>
<proteinExistence type="predicted"/>
<evidence type="ECO:0000313" key="1">
    <source>
        <dbReference type="EMBL" id="MFD1000858.1"/>
    </source>
</evidence>
<dbReference type="Proteomes" id="UP001597112">
    <property type="component" value="Unassembled WGS sequence"/>
</dbReference>
<keyword evidence="2" id="KW-1185">Reference proteome</keyword>
<evidence type="ECO:0000313" key="2">
    <source>
        <dbReference type="Proteomes" id="UP001597112"/>
    </source>
</evidence>
<sequence>MAGVVWLLDNYSEDVITGLEVKGYVVRRFSAQNQLPMQYDERPDMIFFSKLTAETAGFFTKIYQFYPGVLAMSVPSLLPAEEK</sequence>